<evidence type="ECO:0000313" key="2">
    <source>
        <dbReference type="Proteomes" id="UP001327560"/>
    </source>
</evidence>
<evidence type="ECO:0000313" key="1">
    <source>
        <dbReference type="EMBL" id="WOK93982.1"/>
    </source>
</evidence>
<protein>
    <submittedName>
        <fullName evidence="1">Uncharacterized protein</fullName>
    </submittedName>
</protein>
<organism evidence="1 2">
    <name type="scientific">Canna indica</name>
    <name type="common">Indian-shot</name>
    <dbReference type="NCBI Taxonomy" id="4628"/>
    <lineage>
        <taxon>Eukaryota</taxon>
        <taxon>Viridiplantae</taxon>
        <taxon>Streptophyta</taxon>
        <taxon>Embryophyta</taxon>
        <taxon>Tracheophyta</taxon>
        <taxon>Spermatophyta</taxon>
        <taxon>Magnoliopsida</taxon>
        <taxon>Liliopsida</taxon>
        <taxon>Zingiberales</taxon>
        <taxon>Cannaceae</taxon>
        <taxon>Canna</taxon>
    </lineage>
</organism>
<dbReference type="AlphaFoldDB" id="A0AAQ3Q2X4"/>
<dbReference type="Proteomes" id="UP001327560">
    <property type="component" value="Chromosome 1"/>
</dbReference>
<accession>A0AAQ3Q2X4</accession>
<proteinExistence type="predicted"/>
<name>A0AAQ3Q2X4_9LILI</name>
<sequence>MARLDKAYANREWLNKYSKTQVIHLRRLRETMEQIGILEKKDANGVASEHELDELKILVNKAVALNRQIQIK</sequence>
<gene>
    <name evidence="1" type="ORF">Cni_G02683</name>
</gene>
<dbReference type="EMBL" id="CP136890">
    <property type="protein sequence ID" value="WOK93982.1"/>
    <property type="molecule type" value="Genomic_DNA"/>
</dbReference>
<reference evidence="1 2" key="1">
    <citation type="submission" date="2023-10" db="EMBL/GenBank/DDBJ databases">
        <title>Chromosome-scale genome assembly provides insights into flower coloration mechanisms of Canna indica.</title>
        <authorList>
            <person name="Li C."/>
        </authorList>
    </citation>
    <scope>NUCLEOTIDE SEQUENCE [LARGE SCALE GENOMIC DNA]</scope>
    <source>
        <tissue evidence="1">Flower</tissue>
    </source>
</reference>
<keyword evidence="2" id="KW-1185">Reference proteome</keyword>